<dbReference type="OrthoDB" id="5470953at2"/>
<protein>
    <recommendedName>
        <fullName evidence="4">EF-hand domain-containing protein</fullName>
    </recommendedName>
</protein>
<gene>
    <name evidence="2" type="ORF">DEA8626_01256</name>
</gene>
<evidence type="ECO:0000256" key="1">
    <source>
        <dbReference type="SAM" id="SignalP"/>
    </source>
</evidence>
<evidence type="ECO:0008006" key="4">
    <source>
        <dbReference type="Google" id="ProtNLM"/>
    </source>
</evidence>
<dbReference type="EMBL" id="OMOQ01000001">
    <property type="protein sequence ID" value="SPH17729.1"/>
    <property type="molecule type" value="Genomic_DNA"/>
</dbReference>
<sequence>MKKFVLALGAVAAFAAAANAQTVVTDTDGNGTYSIEEMTAAYPDMTAELFATVDVNADGAVDADELAAAKEAGSLAE</sequence>
<dbReference type="InterPro" id="IPR011992">
    <property type="entry name" value="EF-hand-dom_pair"/>
</dbReference>
<dbReference type="Proteomes" id="UP000244924">
    <property type="component" value="Unassembled WGS sequence"/>
</dbReference>
<accession>A0A2R8B542</accession>
<dbReference type="RefSeq" id="WP_108852139.1">
    <property type="nucleotide sequence ID" value="NZ_OMOQ01000001.1"/>
</dbReference>
<dbReference type="AlphaFoldDB" id="A0A2R8B542"/>
<evidence type="ECO:0000313" key="2">
    <source>
        <dbReference type="EMBL" id="SPH17729.1"/>
    </source>
</evidence>
<reference evidence="2 3" key="1">
    <citation type="submission" date="2018-03" db="EMBL/GenBank/DDBJ databases">
        <authorList>
            <person name="Keele B.F."/>
        </authorList>
    </citation>
    <scope>NUCLEOTIDE SEQUENCE [LARGE SCALE GENOMIC DNA]</scope>
    <source>
        <strain evidence="2 3">CECT 8626</strain>
    </source>
</reference>
<keyword evidence="3" id="KW-1185">Reference proteome</keyword>
<name>A0A2R8B542_9RHOB</name>
<dbReference type="Gene3D" id="1.10.238.10">
    <property type="entry name" value="EF-hand"/>
    <property type="match status" value="1"/>
</dbReference>
<dbReference type="InterPro" id="IPR018247">
    <property type="entry name" value="EF_Hand_1_Ca_BS"/>
</dbReference>
<dbReference type="SUPFAM" id="SSF47473">
    <property type="entry name" value="EF-hand"/>
    <property type="match status" value="1"/>
</dbReference>
<evidence type="ECO:0000313" key="3">
    <source>
        <dbReference type="Proteomes" id="UP000244924"/>
    </source>
</evidence>
<dbReference type="PROSITE" id="PS00018">
    <property type="entry name" value="EF_HAND_1"/>
    <property type="match status" value="1"/>
</dbReference>
<proteinExistence type="predicted"/>
<keyword evidence="1" id="KW-0732">Signal</keyword>
<organism evidence="2 3">
    <name type="scientific">Albidovulum aquaemixtae</name>
    <dbReference type="NCBI Taxonomy" id="1542388"/>
    <lineage>
        <taxon>Bacteria</taxon>
        <taxon>Pseudomonadati</taxon>
        <taxon>Pseudomonadota</taxon>
        <taxon>Alphaproteobacteria</taxon>
        <taxon>Rhodobacterales</taxon>
        <taxon>Paracoccaceae</taxon>
        <taxon>Albidovulum</taxon>
    </lineage>
</organism>
<feature type="signal peptide" evidence="1">
    <location>
        <begin position="1"/>
        <end position="20"/>
    </location>
</feature>
<feature type="chain" id="PRO_5015337386" description="EF-hand domain-containing protein" evidence="1">
    <location>
        <begin position="21"/>
        <end position="77"/>
    </location>
</feature>